<dbReference type="EMBL" id="PKGZ01000002">
    <property type="protein sequence ID" value="PKY91792.1"/>
    <property type="molecule type" value="Genomic_DNA"/>
</dbReference>
<dbReference type="OrthoDB" id="2134417at2"/>
<evidence type="ECO:0000313" key="5">
    <source>
        <dbReference type="Proteomes" id="UP000234775"/>
    </source>
</evidence>
<evidence type="ECO:0000313" key="4">
    <source>
        <dbReference type="Proteomes" id="UP000070422"/>
    </source>
</evidence>
<reference evidence="2 4" key="1">
    <citation type="submission" date="2016-01" db="EMBL/GenBank/DDBJ databases">
        <authorList>
            <person name="Oliw E.H."/>
        </authorList>
    </citation>
    <scope>NUCLEOTIDE SEQUENCE [LARGE SCALE GENOMIC DNA]</scope>
    <source>
        <strain evidence="2 4">KA00635</strain>
    </source>
</reference>
<name>A0A133XTB3_9LACT</name>
<feature type="region of interest" description="Disordered" evidence="1">
    <location>
        <begin position="111"/>
        <end position="138"/>
    </location>
</feature>
<protein>
    <submittedName>
        <fullName evidence="2">Uncharacterized protein</fullName>
    </submittedName>
</protein>
<evidence type="ECO:0000313" key="3">
    <source>
        <dbReference type="EMBL" id="PKY91792.1"/>
    </source>
</evidence>
<sequence>MRENRPFIRQRKGMKPMDFVPFYKHENRQRVKPIFAKKNFPNYLNAAPPSSCLEEREKREMDYAVKPDLSREMTHRKEYTAPFSYQEKQPALLAKEDKLVKRARIRQELKEFQAEQSKRPFRPTQVPSIWQGDYHQPVDDKKSFPLLLDEKKLPKSQLQDDIQPKEEVKKAEIKKDFPKSSDNLVKNKIKAPLKAKKRHLNRDLQSIMAHERPIESHAFVERVTRDSKLKPPFQEKKLNGESKQNE</sequence>
<organism evidence="2 4">
    <name type="scientific">Aerococcus christensenii</name>
    <dbReference type="NCBI Taxonomy" id="87541"/>
    <lineage>
        <taxon>Bacteria</taxon>
        <taxon>Bacillati</taxon>
        <taxon>Bacillota</taxon>
        <taxon>Bacilli</taxon>
        <taxon>Lactobacillales</taxon>
        <taxon>Aerococcaceae</taxon>
        <taxon>Aerococcus</taxon>
    </lineage>
</organism>
<keyword evidence="5" id="KW-1185">Reference proteome</keyword>
<dbReference type="EMBL" id="LSCQ01000083">
    <property type="protein sequence ID" value="KXB34176.1"/>
    <property type="molecule type" value="Genomic_DNA"/>
</dbReference>
<dbReference type="AlphaFoldDB" id="A0A133XTB3"/>
<comment type="caution">
    <text evidence="2">The sequence shown here is derived from an EMBL/GenBank/DDBJ whole genome shotgun (WGS) entry which is preliminary data.</text>
</comment>
<dbReference type="Proteomes" id="UP000234775">
    <property type="component" value="Unassembled WGS sequence"/>
</dbReference>
<dbReference type="PATRIC" id="fig|87541.4.peg.1476"/>
<gene>
    <name evidence="3" type="ORF">CYJ27_03740</name>
    <name evidence="2" type="ORF">HMPREF3187_01489</name>
</gene>
<evidence type="ECO:0000256" key="1">
    <source>
        <dbReference type="SAM" id="MobiDB-lite"/>
    </source>
</evidence>
<feature type="region of interest" description="Disordered" evidence="1">
    <location>
        <begin position="155"/>
        <end position="174"/>
    </location>
</feature>
<reference evidence="3 5" key="2">
    <citation type="submission" date="2017-12" db="EMBL/GenBank/DDBJ databases">
        <title>Phylogenetic diversity of female urinary microbiome.</title>
        <authorList>
            <person name="Thomas-White K."/>
            <person name="Wolfe A.J."/>
        </authorList>
    </citation>
    <scope>NUCLEOTIDE SEQUENCE [LARGE SCALE GENOMIC DNA]</scope>
    <source>
        <strain evidence="3 5">UMB0844</strain>
    </source>
</reference>
<evidence type="ECO:0000313" key="2">
    <source>
        <dbReference type="EMBL" id="KXB34176.1"/>
    </source>
</evidence>
<dbReference type="RefSeq" id="WP_060937184.1">
    <property type="nucleotide sequence ID" value="NZ_JASOZP010000006.1"/>
</dbReference>
<dbReference type="STRING" id="87541.AWM71_05200"/>
<feature type="region of interest" description="Disordered" evidence="1">
    <location>
        <begin position="212"/>
        <end position="246"/>
    </location>
</feature>
<accession>A0A133XTB3</accession>
<proteinExistence type="predicted"/>
<dbReference type="Proteomes" id="UP000070422">
    <property type="component" value="Unassembled WGS sequence"/>
</dbReference>
<feature type="compositionally biased region" description="Basic and acidic residues" evidence="1">
    <location>
        <begin position="162"/>
        <end position="174"/>
    </location>
</feature>